<dbReference type="EMBL" id="OW240915">
    <property type="protein sequence ID" value="CAH2283435.1"/>
    <property type="molecule type" value="Genomic_DNA"/>
</dbReference>
<feature type="non-terminal residue" evidence="1">
    <location>
        <position position="1"/>
    </location>
</feature>
<dbReference type="AlphaFoldDB" id="A0AAD1RZM8"/>
<dbReference type="Proteomes" id="UP001295444">
    <property type="component" value="Chromosome 04"/>
</dbReference>
<protein>
    <recommendedName>
        <fullName evidence="3">Reverse transcriptase domain-containing protein</fullName>
    </recommendedName>
</protein>
<accession>A0AAD1RZM8</accession>
<proteinExistence type="predicted"/>
<organism evidence="1 2">
    <name type="scientific">Pelobates cultripes</name>
    <name type="common">Western spadefoot toad</name>
    <dbReference type="NCBI Taxonomy" id="61616"/>
    <lineage>
        <taxon>Eukaryota</taxon>
        <taxon>Metazoa</taxon>
        <taxon>Chordata</taxon>
        <taxon>Craniata</taxon>
        <taxon>Vertebrata</taxon>
        <taxon>Euteleostomi</taxon>
        <taxon>Amphibia</taxon>
        <taxon>Batrachia</taxon>
        <taxon>Anura</taxon>
        <taxon>Pelobatoidea</taxon>
        <taxon>Pelobatidae</taxon>
        <taxon>Pelobates</taxon>
    </lineage>
</organism>
<reference evidence="1" key="1">
    <citation type="submission" date="2022-03" db="EMBL/GenBank/DDBJ databases">
        <authorList>
            <person name="Alioto T."/>
            <person name="Alioto T."/>
            <person name="Gomez Garrido J."/>
        </authorList>
    </citation>
    <scope>NUCLEOTIDE SEQUENCE</scope>
</reference>
<name>A0AAD1RZM8_PELCU</name>
<evidence type="ECO:0008006" key="3">
    <source>
        <dbReference type="Google" id="ProtNLM"/>
    </source>
</evidence>
<evidence type="ECO:0000313" key="2">
    <source>
        <dbReference type="Proteomes" id="UP001295444"/>
    </source>
</evidence>
<sequence>HKSGNAGRPIITGMETLTEQISGLVENTLKPLFTNINSFIKDTTDFLNKLSQITDLPVNTILVTMDVESLYSNIPHTDGINA</sequence>
<dbReference type="PANTHER" id="PTHR21301:SF10">
    <property type="entry name" value="REVERSE TRANSCRIPTASE DOMAIN-CONTAINING PROTEIN"/>
    <property type="match status" value="1"/>
</dbReference>
<evidence type="ECO:0000313" key="1">
    <source>
        <dbReference type="EMBL" id="CAH2283435.1"/>
    </source>
</evidence>
<gene>
    <name evidence="1" type="ORF">PECUL_23A015383</name>
</gene>
<keyword evidence="2" id="KW-1185">Reference proteome</keyword>
<dbReference type="PANTHER" id="PTHR21301">
    <property type="entry name" value="REVERSE TRANSCRIPTASE"/>
    <property type="match status" value="1"/>
</dbReference>